<dbReference type="InterPro" id="IPR011051">
    <property type="entry name" value="RmlC_Cupin_sf"/>
</dbReference>
<dbReference type="Proteomes" id="UP000092504">
    <property type="component" value="Unassembled WGS sequence"/>
</dbReference>
<organism evidence="1 2">
    <name type="scientific">Halomonas elongata</name>
    <dbReference type="NCBI Taxonomy" id="2746"/>
    <lineage>
        <taxon>Bacteria</taxon>
        <taxon>Pseudomonadati</taxon>
        <taxon>Pseudomonadota</taxon>
        <taxon>Gammaproteobacteria</taxon>
        <taxon>Oceanospirillales</taxon>
        <taxon>Halomonadaceae</taxon>
        <taxon>Halomonas</taxon>
    </lineage>
</organism>
<evidence type="ECO:0008006" key="3">
    <source>
        <dbReference type="Google" id="ProtNLM"/>
    </source>
</evidence>
<dbReference type="Gene3D" id="2.60.120.10">
    <property type="entry name" value="Jelly Rolls"/>
    <property type="match status" value="1"/>
</dbReference>
<dbReference type="PATRIC" id="fig|2746.7.peg.414"/>
<gene>
    <name evidence="1" type="ORF">A8U91_00402</name>
</gene>
<accession>A0A1B8P1C5</accession>
<evidence type="ECO:0000313" key="2">
    <source>
        <dbReference type="Proteomes" id="UP000092504"/>
    </source>
</evidence>
<dbReference type="AlphaFoldDB" id="A0A1B8P1C5"/>
<comment type="caution">
    <text evidence="1">The sequence shown here is derived from an EMBL/GenBank/DDBJ whole genome shotgun (WGS) entry which is preliminary data.</text>
</comment>
<protein>
    <recommendedName>
        <fullName evidence="3">Cysteine dioxygenase</fullName>
    </recommendedName>
</protein>
<name>A0A1B8P1C5_HALEL</name>
<evidence type="ECO:0000313" key="1">
    <source>
        <dbReference type="EMBL" id="OBX36066.1"/>
    </source>
</evidence>
<dbReference type="SUPFAM" id="SSF51182">
    <property type="entry name" value="RmlC-like cupins"/>
    <property type="match status" value="1"/>
</dbReference>
<sequence length="316" mass="35821">MTNHRFKHDEHESEVRDTGYPFHITQEEDRELRRKAASAIPSPVISQASSFDEYVQQLMIPPVVMDMARKAENMRLSPWEIAAMRKHLAPAKHHDKNIGLLRKILHKKAKADPSHPPYIRVACTGKSQYDYLAEADGHIHKPVHHKKGDVGSPVVLEIWPAQHYSPIHSHGETTGIVFCLAGQLDVMLYGSLDGNAEKLGLTTLTPGQCAWLSKDTYPVHRVYCPLNGGEEKTGPGFINSTEEFGASFHVYLNEDETPMMPHDEEEHHDDDETNQSHSRNAFNFIKDENNEKGTFKTHSDLSWHVLRRVLAETDLT</sequence>
<reference evidence="1 2" key="1">
    <citation type="submission" date="2016-06" db="EMBL/GenBank/DDBJ databases">
        <title>Genome sequence of halotolerant plant growth promoting strain of Halomonas elongata HEK1 isolated from salterns of Rann of Kutch, Gujarat, India.</title>
        <authorList>
            <person name="Gaba S."/>
            <person name="Singh R.N."/>
            <person name="Abrol S."/>
            <person name="Kaushik R."/>
            <person name="Saxena A.K."/>
        </authorList>
    </citation>
    <scope>NUCLEOTIDE SEQUENCE [LARGE SCALE GENOMIC DNA]</scope>
    <source>
        <strain evidence="1 2">HEK1</strain>
    </source>
</reference>
<dbReference type="InterPro" id="IPR014710">
    <property type="entry name" value="RmlC-like_jellyroll"/>
</dbReference>
<proteinExistence type="predicted"/>
<dbReference type="EMBL" id="MAJD01000001">
    <property type="protein sequence ID" value="OBX36066.1"/>
    <property type="molecule type" value="Genomic_DNA"/>
</dbReference>